<dbReference type="InterPro" id="IPR027417">
    <property type="entry name" value="P-loop_NTPase"/>
</dbReference>
<feature type="domain" description="ABC transporter" evidence="1">
    <location>
        <begin position="19"/>
        <end position="101"/>
    </location>
</feature>
<dbReference type="AlphaFoldDB" id="A0A850CFK7"/>
<accession>A0A850CFK7</accession>
<evidence type="ECO:0000313" key="3">
    <source>
        <dbReference type="Proteomes" id="UP000574690"/>
    </source>
</evidence>
<dbReference type="InterPro" id="IPR003439">
    <property type="entry name" value="ABC_transporter-like_ATP-bd"/>
</dbReference>
<dbReference type="GO" id="GO:0005524">
    <property type="term" value="F:ATP binding"/>
    <property type="evidence" value="ECO:0007669"/>
    <property type="project" value="UniProtKB-KW"/>
</dbReference>
<dbReference type="Gene3D" id="3.40.50.300">
    <property type="entry name" value="P-loop containing nucleotide triphosphate hydrolases"/>
    <property type="match status" value="1"/>
</dbReference>
<dbReference type="GO" id="GO:0005886">
    <property type="term" value="C:plasma membrane"/>
    <property type="evidence" value="ECO:0007669"/>
    <property type="project" value="TreeGrafter"/>
</dbReference>
<reference evidence="2 3" key="1">
    <citation type="submission" date="2020-05" db="EMBL/GenBank/DDBJ databases">
        <title>DNA-SIP metagenomic assembled genomes.</title>
        <authorList>
            <person name="Yu J."/>
        </authorList>
    </citation>
    <scope>NUCLEOTIDE SEQUENCE [LARGE SCALE GENOMIC DNA]</scope>
    <source>
        <strain evidence="2">Bin5.27</strain>
    </source>
</reference>
<dbReference type="GO" id="GO:0016887">
    <property type="term" value="F:ATP hydrolysis activity"/>
    <property type="evidence" value="ECO:0007669"/>
    <property type="project" value="InterPro"/>
</dbReference>
<dbReference type="Proteomes" id="UP000574690">
    <property type="component" value="Unassembled WGS sequence"/>
</dbReference>
<gene>
    <name evidence="2" type="ORF">HOQ43_20525</name>
</gene>
<evidence type="ECO:0000259" key="1">
    <source>
        <dbReference type="Pfam" id="PF00005"/>
    </source>
</evidence>
<dbReference type="SUPFAM" id="SSF52540">
    <property type="entry name" value="P-loop containing nucleoside triphosphate hydrolases"/>
    <property type="match status" value="1"/>
</dbReference>
<proteinExistence type="predicted"/>
<dbReference type="GO" id="GO:0022857">
    <property type="term" value="F:transmembrane transporter activity"/>
    <property type="evidence" value="ECO:0007669"/>
    <property type="project" value="TreeGrafter"/>
</dbReference>
<keyword evidence="2" id="KW-0067">ATP-binding</keyword>
<sequence>MSVVVLEEVAKTYPGVTALDGVSLEIGAGELVAIVGPSGSGKSTLLNLAGTLDRPTSGKVRVAGEDVAALSDRRLSRLRAAELGFVFQQFHLAQGVPVLDNVADGLL</sequence>
<name>A0A850CFK7_9ACTN</name>
<dbReference type="EMBL" id="JABFXE010000858">
    <property type="protein sequence ID" value="NUQ90836.1"/>
    <property type="molecule type" value="Genomic_DNA"/>
</dbReference>
<keyword evidence="2" id="KW-0547">Nucleotide-binding</keyword>
<evidence type="ECO:0000313" key="2">
    <source>
        <dbReference type="EMBL" id="NUQ90836.1"/>
    </source>
</evidence>
<dbReference type="PANTHER" id="PTHR24220">
    <property type="entry name" value="IMPORT ATP-BINDING PROTEIN"/>
    <property type="match status" value="1"/>
</dbReference>
<comment type="caution">
    <text evidence="2">The sequence shown here is derived from an EMBL/GenBank/DDBJ whole genome shotgun (WGS) entry which is preliminary data.</text>
</comment>
<dbReference type="InterPro" id="IPR015854">
    <property type="entry name" value="ABC_transpr_LolD-like"/>
</dbReference>
<feature type="non-terminal residue" evidence="2">
    <location>
        <position position="107"/>
    </location>
</feature>
<dbReference type="Pfam" id="PF00005">
    <property type="entry name" value="ABC_tran"/>
    <property type="match status" value="1"/>
</dbReference>
<protein>
    <submittedName>
        <fullName evidence="2">ATP-binding cassette domain-containing protein</fullName>
    </submittedName>
</protein>
<organism evidence="2 3">
    <name type="scientific">Glycomyces artemisiae</name>
    <dbReference type="NCBI Taxonomy" id="1076443"/>
    <lineage>
        <taxon>Bacteria</taxon>
        <taxon>Bacillati</taxon>
        <taxon>Actinomycetota</taxon>
        <taxon>Actinomycetes</taxon>
        <taxon>Glycomycetales</taxon>
        <taxon>Glycomycetaceae</taxon>
        <taxon>Glycomyces</taxon>
    </lineage>
</organism>